<dbReference type="Proteomes" id="UP000018861">
    <property type="component" value="Unassembled WGS sequence"/>
</dbReference>
<organism evidence="1 2">
    <name type="scientific">Bacteroides pyogenes JCM 6292</name>
    <dbReference type="NCBI Taxonomy" id="1235809"/>
    <lineage>
        <taxon>Bacteria</taxon>
        <taxon>Pseudomonadati</taxon>
        <taxon>Bacteroidota</taxon>
        <taxon>Bacteroidia</taxon>
        <taxon>Bacteroidales</taxon>
        <taxon>Bacteroidaceae</taxon>
        <taxon>Bacteroides</taxon>
    </lineage>
</organism>
<gene>
    <name evidence="1" type="ORF">JCM6292_2900</name>
</gene>
<evidence type="ECO:0000313" key="2">
    <source>
        <dbReference type="Proteomes" id="UP000018861"/>
    </source>
</evidence>
<dbReference type="EMBL" id="BAIQ01000035">
    <property type="protein sequence ID" value="GAE16465.1"/>
    <property type="molecule type" value="Genomic_DNA"/>
</dbReference>
<protein>
    <submittedName>
        <fullName evidence="1">tRNA nucleotidyltransferase</fullName>
    </submittedName>
</protein>
<evidence type="ECO:0000313" key="1">
    <source>
        <dbReference type="EMBL" id="GAE16465.1"/>
    </source>
</evidence>
<comment type="caution">
    <text evidence="1">The sequence shown here is derived from an EMBL/GenBank/DDBJ whole genome shotgun (WGS) entry which is preliminary data.</text>
</comment>
<keyword evidence="1" id="KW-0808">Transferase</keyword>
<reference evidence="1 2" key="1">
    <citation type="journal article" date="2014" name="Genome Announc.">
        <title>Draft Genome Sequences of Three Strains of Bacteroides pyogenes Isolated from a Cat and Swine.</title>
        <authorList>
            <person name="Sakamoto M."/>
            <person name="Oshima K."/>
            <person name="Suda W."/>
            <person name="Kitamura K."/>
            <person name="Iida T."/>
            <person name="Hattori M."/>
            <person name="Ohkuma M."/>
        </authorList>
    </citation>
    <scope>NUCLEOTIDE SEQUENCE [LARGE SCALE GENOMIC DNA]</scope>
    <source>
        <strain evidence="1 2">JCM 6292</strain>
    </source>
</reference>
<dbReference type="AlphaFoldDB" id="W4P9R4"/>
<dbReference type="GO" id="GO:0016740">
    <property type="term" value="F:transferase activity"/>
    <property type="evidence" value="ECO:0007669"/>
    <property type="project" value="UniProtKB-KW"/>
</dbReference>
<proteinExistence type="predicted"/>
<accession>W4P9R4</accession>
<sequence>MQPCREVGSLKAAIKDAILDGVIPNEYEAAHAFMMQKAKKMGLKAVKE</sequence>
<name>W4P9R4_9BACE</name>